<feature type="region of interest" description="Disordered" evidence="3">
    <location>
        <begin position="53"/>
        <end position="72"/>
    </location>
</feature>
<feature type="domain" description="NodB homology" evidence="5">
    <location>
        <begin position="113"/>
        <end position="288"/>
    </location>
</feature>
<keyword evidence="1" id="KW-0479">Metal-binding</keyword>
<protein>
    <submittedName>
        <fullName evidence="6">Polysaccharide deacetylase family protein</fullName>
    </submittedName>
</protein>
<gene>
    <name evidence="6" type="ORF">OB236_11220</name>
</gene>
<dbReference type="Pfam" id="PF01522">
    <property type="entry name" value="Polysacc_deac_1"/>
    <property type="match status" value="1"/>
</dbReference>
<dbReference type="Proteomes" id="UP001652445">
    <property type="component" value="Unassembled WGS sequence"/>
</dbReference>
<comment type="caution">
    <text evidence="6">The sequence shown here is derived from an EMBL/GenBank/DDBJ whole genome shotgun (WGS) entry which is preliminary data.</text>
</comment>
<evidence type="ECO:0000256" key="1">
    <source>
        <dbReference type="ARBA" id="ARBA00022723"/>
    </source>
</evidence>
<dbReference type="InterPro" id="IPR011330">
    <property type="entry name" value="Glyco_hydro/deAcase_b/a-brl"/>
</dbReference>
<feature type="chain" id="PRO_5046703395" evidence="4">
    <location>
        <begin position="29"/>
        <end position="293"/>
    </location>
</feature>
<dbReference type="PROSITE" id="PS51677">
    <property type="entry name" value="NODB"/>
    <property type="match status" value="1"/>
</dbReference>
<name>A0ABT2UDG5_9BACL</name>
<accession>A0ABT2UDG5</accession>
<keyword evidence="2" id="KW-0378">Hydrolase</keyword>
<evidence type="ECO:0000256" key="2">
    <source>
        <dbReference type="ARBA" id="ARBA00022801"/>
    </source>
</evidence>
<evidence type="ECO:0000313" key="6">
    <source>
        <dbReference type="EMBL" id="MCU6792690.1"/>
    </source>
</evidence>
<feature type="signal peptide" evidence="4">
    <location>
        <begin position="1"/>
        <end position="28"/>
    </location>
</feature>
<keyword evidence="4" id="KW-0732">Signal</keyword>
<dbReference type="CDD" id="cd10917">
    <property type="entry name" value="CE4_NodB_like_6s_7s"/>
    <property type="match status" value="1"/>
</dbReference>
<reference evidence="6 7" key="1">
    <citation type="submission" date="2022-09" db="EMBL/GenBank/DDBJ databases">
        <authorList>
            <person name="Han X.L."/>
            <person name="Wang Q."/>
            <person name="Lu T."/>
        </authorList>
    </citation>
    <scope>NUCLEOTIDE SEQUENCE [LARGE SCALE GENOMIC DNA]</scope>
    <source>
        <strain evidence="6 7">WQ 127069</strain>
    </source>
</reference>
<dbReference type="PANTHER" id="PTHR10587">
    <property type="entry name" value="GLYCOSYL TRANSFERASE-RELATED"/>
    <property type="match status" value="1"/>
</dbReference>
<dbReference type="SUPFAM" id="SSF88713">
    <property type="entry name" value="Glycoside hydrolase/deacetylase"/>
    <property type="match status" value="1"/>
</dbReference>
<dbReference type="PROSITE" id="PS51257">
    <property type="entry name" value="PROKAR_LIPOPROTEIN"/>
    <property type="match status" value="1"/>
</dbReference>
<evidence type="ECO:0000256" key="4">
    <source>
        <dbReference type="SAM" id="SignalP"/>
    </source>
</evidence>
<feature type="compositionally biased region" description="Basic and acidic residues" evidence="3">
    <location>
        <begin position="60"/>
        <end position="72"/>
    </location>
</feature>
<dbReference type="Gene3D" id="3.20.20.370">
    <property type="entry name" value="Glycoside hydrolase/deacetylase"/>
    <property type="match status" value="1"/>
</dbReference>
<sequence length="293" mass="32331">MKLYCATFSARLGAVCLTIPLLLSGCQAPFLDSTGVKANINVQVNDQSVTTAVPTLEVKPPPEVDIPHLPPDKIVDNQLSPEIGKPKEEANVPDLSKPQNISTLKPIYTVDKGGVAITIDDGPTRYTKELLKVLRENDAKVTFFFLGQNAASYPQSVTEAVYDGNEIGYHSNSHPKMTNMTYNEQKSEYELGLKRLQKLVAKPIRLFRPPYGAYNNDTKLVTEEYKMKMILWNEDPQDWSTTNSAEVVKHVLAQVQSGGIIVMHDHPSTIAALPDIIKGIKSKGMKLVTIPSD</sequence>
<evidence type="ECO:0000259" key="5">
    <source>
        <dbReference type="PROSITE" id="PS51677"/>
    </source>
</evidence>
<dbReference type="InterPro" id="IPR050248">
    <property type="entry name" value="Polysacc_deacetylase_ArnD"/>
</dbReference>
<proteinExistence type="predicted"/>
<dbReference type="InterPro" id="IPR002509">
    <property type="entry name" value="NODB_dom"/>
</dbReference>
<organism evidence="6 7">
    <name type="scientific">Paenibacillus baimaensis</name>
    <dbReference type="NCBI Taxonomy" id="2982185"/>
    <lineage>
        <taxon>Bacteria</taxon>
        <taxon>Bacillati</taxon>
        <taxon>Bacillota</taxon>
        <taxon>Bacilli</taxon>
        <taxon>Bacillales</taxon>
        <taxon>Paenibacillaceae</taxon>
        <taxon>Paenibacillus</taxon>
    </lineage>
</organism>
<dbReference type="PANTHER" id="PTHR10587:SF133">
    <property type="entry name" value="CHITIN DEACETYLASE 1-RELATED"/>
    <property type="match status" value="1"/>
</dbReference>
<evidence type="ECO:0000256" key="3">
    <source>
        <dbReference type="SAM" id="MobiDB-lite"/>
    </source>
</evidence>
<keyword evidence="7" id="KW-1185">Reference proteome</keyword>
<dbReference type="EMBL" id="JAOQIO010000034">
    <property type="protein sequence ID" value="MCU6792690.1"/>
    <property type="molecule type" value="Genomic_DNA"/>
</dbReference>
<evidence type="ECO:0000313" key="7">
    <source>
        <dbReference type="Proteomes" id="UP001652445"/>
    </source>
</evidence>